<feature type="compositionally biased region" description="Gly residues" evidence="6">
    <location>
        <begin position="422"/>
        <end position="433"/>
    </location>
</feature>
<gene>
    <name evidence="8" type="primary">rfx3_0</name>
    <name evidence="8" type="ORF">g.73756</name>
</gene>
<evidence type="ECO:0000256" key="2">
    <source>
        <dbReference type="ARBA" id="ARBA00023015"/>
    </source>
</evidence>
<evidence type="ECO:0000256" key="4">
    <source>
        <dbReference type="ARBA" id="ARBA00023163"/>
    </source>
</evidence>
<proteinExistence type="predicted"/>
<dbReference type="GO" id="GO:0005634">
    <property type="term" value="C:nucleus"/>
    <property type="evidence" value="ECO:0007669"/>
    <property type="project" value="UniProtKB-SubCell"/>
</dbReference>
<dbReference type="Pfam" id="PF25340">
    <property type="entry name" value="BCD_RFX"/>
    <property type="match status" value="1"/>
</dbReference>
<organism evidence="8">
    <name type="scientific">Lygus hesperus</name>
    <name type="common">Western plant bug</name>
    <dbReference type="NCBI Taxonomy" id="30085"/>
    <lineage>
        <taxon>Eukaryota</taxon>
        <taxon>Metazoa</taxon>
        <taxon>Ecdysozoa</taxon>
        <taxon>Arthropoda</taxon>
        <taxon>Hexapoda</taxon>
        <taxon>Insecta</taxon>
        <taxon>Pterygota</taxon>
        <taxon>Neoptera</taxon>
        <taxon>Paraneoptera</taxon>
        <taxon>Hemiptera</taxon>
        <taxon>Heteroptera</taxon>
        <taxon>Panheteroptera</taxon>
        <taxon>Cimicomorpha</taxon>
        <taxon>Miridae</taxon>
        <taxon>Mirini</taxon>
        <taxon>Lygus</taxon>
    </lineage>
</organism>
<dbReference type="SUPFAM" id="SSF46785">
    <property type="entry name" value="Winged helix' DNA-binding domain"/>
    <property type="match status" value="1"/>
</dbReference>
<feature type="non-terminal residue" evidence="8">
    <location>
        <position position="1"/>
    </location>
</feature>
<dbReference type="InterPro" id="IPR003150">
    <property type="entry name" value="DNA-bd_RFX"/>
</dbReference>
<dbReference type="InterPro" id="IPR036390">
    <property type="entry name" value="WH_DNA-bd_sf"/>
</dbReference>
<feature type="region of interest" description="Disordered" evidence="6">
    <location>
        <begin position="96"/>
        <end position="144"/>
    </location>
</feature>
<comment type="subcellular location">
    <subcellularLocation>
        <location evidence="1">Nucleus</location>
    </subcellularLocation>
</comment>
<dbReference type="GO" id="GO:0000981">
    <property type="term" value="F:DNA-binding transcription factor activity, RNA polymerase II-specific"/>
    <property type="evidence" value="ECO:0007669"/>
    <property type="project" value="TreeGrafter"/>
</dbReference>
<name>A0A146LLP8_LYGHE</name>
<dbReference type="FunFam" id="1.10.10.10:FF:000017">
    <property type="entry name" value="transcription factor RFX3 isoform X1"/>
    <property type="match status" value="1"/>
</dbReference>
<keyword evidence="4" id="KW-0804">Transcription</keyword>
<feature type="compositionally biased region" description="Low complexity" evidence="6">
    <location>
        <begin position="802"/>
        <end position="813"/>
    </location>
</feature>
<evidence type="ECO:0000256" key="6">
    <source>
        <dbReference type="SAM" id="MobiDB-lite"/>
    </source>
</evidence>
<dbReference type="InterPro" id="IPR057321">
    <property type="entry name" value="RFX1-4/6/8-like_BCD"/>
</dbReference>
<protein>
    <submittedName>
        <fullName evidence="8">Transcription factor RFX3</fullName>
    </submittedName>
</protein>
<accession>A0A146LLP8</accession>
<keyword evidence="3" id="KW-0238">DNA-binding</keyword>
<feature type="region of interest" description="Disordered" evidence="6">
    <location>
        <begin position="421"/>
        <end position="443"/>
    </location>
</feature>
<evidence type="ECO:0000313" key="8">
    <source>
        <dbReference type="EMBL" id="JAQ08329.1"/>
    </source>
</evidence>
<feature type="domain" description="RFX-type winged-helix" evidence="7">
    <location>
        <begin position="321"/>
        <end position="396"/>
    </location>
</feature>
<evidence type="ECO:0000256" key="1">
    <source>
        <dbReference type="ARBA" id="ARBA00004123"/>
    </source>
</evidence>
<feature type="compositionally biased region" description="Polar residues" evidence="6">
    <location>
        <begin position="790"/>
        <end position="801"/>
    </location>
</feature>
<evidence type="ECO:0000256" key="5">
    <source>
        <dbReference type="ARBA" id="ARBA00023242"/>
    </source>
</evidence>
<dbReference type="PANTHER" id="PTHR12619">
    <property type="entry name" value="RFX TRANSCRIPTION FACTOR FAMILY"/>
    <property type="match status" value="1"/>
</dbReference>
<dbReference type="PANTHER" id="PTHR12619:SF33">
    <property type="entry name" value="RFX, ISOFORM H"/>
    <property type="match status" value="1"/>
</dbReference>
<feature type="compositionally biased region" description="Polar residues" evidence="6">
    <location>
        <begin position="96"/>
        <end position="128"/>
    </location>
</feature>
<dbReference type="AlphaFoldDB" id="A0A146LLP8"/>
<keyword evidence="2" id="KW-0805">Transcription regulation</keyword>
<dbReference type="Gene3D" id="1.10.10.10">
    <property type="entry name" value="Winged helix-like DNA-binding domain superfamily/Winged helix DNA-binding domain"/>
    <property type="match status" value="1"/>
</dbReference>
<keyword evidence="5" id="KW-0539">Nucleus</keyword>
<reference evidence="8" key="1">
    <citation type="journal article" date="2016" name="Gigascience">
        <title>De novo construction of an expanded transcriptome assembly for the western tarnished plant bug, Lygus hesperus.</title>
        <authorList>
            <person name="Tassone E.E."/>
            <person name="Geib S.M."/>
            <person name="Hall B."/>
            <person name="Fabrick J.A."/>
            <person name="Brent C.S."/>
            <person name="Hull J.J."/>
        </authorList>
    </citation>
    <scope>NUCLEOTIDE SEQUENCE</scope>
</reference>
<sequence>VDSLLGRDLSYPTVTSFLFGNEFTVVMSCGITLNGKAPGNDRVKVEYVAEAEMENRKRILVKTEDEEWRMAQAGSEAGSVSVVPQSQILQVNQQLSPDNSVDSTHSITVSHGQIQEESGVLNSPSNSCEEAGSANLTAEPDSPEPGHYITVTASEAANDEVAHSYVQYIESTGEQTIYTTSNGQMYPVYTVGGETGTTMYTPSSGQYYTQGNTTPVTYTQVPGGLAPPGSQSTQILGNAAYLIQQGVEAEHGIITGTRASPQTVSADVAYLVPGATNGGGTNNGAGGGAVGAGTGAAAQPGASPLDEAPNIAHATRVSPTTVQWLVENYETAEGVSLPRSTLYNHYLRHCYDNKLDPVNAASFGKLIRSVFLGLRTRRLGTRGNSKYHYYGIRVKAGSVLTHMAGEDELAGRGGSAKRFRLSGGGSVPGGATPGGSTIKEDPSSLGGGGVSLQEYLGEGSGAIPEFPEVEAPPGTAIPTMCTLEDLDTFRSIYREHCETFLDAIVNLEFATIETLWREFWRTQEHSNGDECEEEKYLSKTKLFMLSKFKPIQEFVKRVDFLFYQNLVQVLIPDVLRPIPSSLTQAIRNFAKGLESWLSSAMQGCPSDMIEIKVSAVAAFAQTLRRYTSLNHLAQAARAVLQNSVQINQMLADLNRVDFHNVQEQASWVCQCDGSLVARLEADFKATLQQQNSLEQWAAWLKAVVATVLKPYQGRPNFTTAARQLLLKWSFYSSMVIRDLTLRSAASFGSFHLIRLLYDEYMFYLIEHQVALATGETPIAVMGEVRKSEVSSNEFEMTNGTPNNNNNSSSNNNNTDQLHVLQEMHQRPTKGINLA</sequence>
<dbReference type="InterPro" id="IPR036388">
    <property type="entry name" value="WH-like_DNA-bd_sf"/>
</dbReference>
<evidence type="ECO:0000259" key="7">
    <source>
        <dbReference type="PROSITE" id="PS51526"/>
    </source>
</evidence>
<dbReference type="GO" id="GO:0000978">
    <property type="term" value="F:RNA polymerase II cis-regulatory region sequence-specific DNA binding"/>
    <property type="evidence" value="ECO:0007669"/>
    <property type="project" value="TreeGrafter"/>
</dbReference>
<dbReference type="InterPro" id="IPR039779">
    <property type="entry name" value="RFX-like"/>
</dbReference>
<dbReference type="PROSITE" id="PS51526">
    <property type="entry name" value="RFX_DBD"/>
    <property type="match status" value="1"/>
</dbReference>
<dbReference type="EMBL" id="GDHC01010300">
    <property type="protein sequence ID" value="JAQ08329.1"/>
    <property type="molecule type" value="Transcribed_RNA"/>
</dbReference>
<evidence type="ECO:0000256" key="3">
    <source>
        <dbReference type="ARBA" id="ARBA00023125"/>
    </source>
</evidence>
<feature type="region of interest" description="Disordered" evidence="6">
    <location>
        <begin position="790"/>
        <end position="814"/>
    </location>
</feature>
<dbReference type="Pfam" id="PF02257">
    <property type="entry name" value="RFX_DNA_binding"/>
    <property type="match status" value="1"/>
</dbReference>